<sequence>MDCVSSDASGKPASNETRARACSRAAFYGVCGLLFAVSAAATIAACMSMSAMGAMPMPGGSALSMMWMPTCGRTWLRVAASFVGMWLVMMIAMMLPSLAPALWRYGEALRGAGHARVASLTWLAGAGYFAVWGVLGTTVFALGEAFGALQMRMPALSHAAPAATGMIVLLAGALQLSAWKAHYLGCCRRAPQCGQAALPSPASAALRYGLRLGMHCCLCCASLTAVLVVTGAMNLLAMALVTAAMTLERLAPRGQLVARGVGWSIIGMGVLMIVRAPALV</sequence>
<evidence type="ECO:0000313" key="2">
    <source>
        <dbReference type="EMBL" id="CAB4047587.1"/>
    </source>
</evidence>
<feature type="transmembrane region" description="Helical" evidence="1">
    <location>
        <begin position="75"/>
        <end position="99"/>
    </location>
</feature>
<reference evidence="2 3" key="1">
    <citation type="submission" date="2020-04" db="EMBL/GenBank/DDBJ databases">
        <authorList>
            <person name="De Canck E."/>
        </authorList>
    </citation>
    <scope>NUCLEOTIDE SEQUENCE [LARGE SCALE GENOMIC DNA]</scope>
    <source>
        <strain evidence="2 3">LMG 9964</strain>
    </source>
</reference>
<dbReference type="RefSeq" id="WP_014972540.1">
    <property type="nucleotide sequence ID" value="NZ_CADILN010000001.1"/>
</dbReference>
<keyword evidence="1" id="KW-0472">Membrane</keyword>
<proteinExistence type="predicted"/>
<dbReference type="InterPro" id="IPR018688">
    <property type="entry name" value="PpoB2-like"/>
</dbReference>
<gene>
    <name evidence="2" type="ORF">LMG9964_01220</name>
</gene>
<evidence type="ECO:0008006" key="4">
    <source>
        <dbReference type="Google" id="ProtNLM"/>
    </source>
</evidence>
<feature type="transmembrane region" description="Helical" evidence="1">
    <location>
        <begin position="256"/>
        <end position="274"/>
    </location>
</feature>
<organism evidence="2 3">
    <name type="scientific">Paraburkholderia phenoliruptrix</name>
    <dbReference type="NCBI Taxonomy" id="252970"/>
    <lineage>
        <taxon>Bacteria</taxon>
        <taxon>Pseudomonadati</taxon>
        <taxon>Pseudomonadota</taxon>
        <taxon>Betaproteobacteria</taxon>
        <taxon>Burkholderiales</taxon>
        <taxon>Burkholderiaceae</taxon>
        <taxon>Paraburkholderia</taxon>
    </lineage>
</organism>
<dbReference type="Pfam" id="PF09948">
    <property type="entry name" value="PpoB2"/>
    <property type="match status" value="1"/>
</dbReference>
<accession>A0A6J5K1G6</accession>
<feature type="transmembrane region" description="Helical" evidence="1">
    <location>
        <begin position="216"/>
        <end position="244"/>
    </location>
</feature>
<feature type="transmembrane region" description="Helical" evidence="1">
    <location>
        <begin position="120"/>
        <end position="143"/>
    </location>
</feature>
<name>A0A6J5K1G6_9BURK</name>
<evidence type="ECO:0000256" key="1">
    <source>
        <dbReference type="SAM" id="Phobius"/>
    </source>
</evidence>
<feature type="transmembrane region" description="Helical" evidence="1">
    <location>
        <begin position="155"/>
        <end position="174"/>
    </location>
</feature>
<keyword evidence="1" id="KW-0812">Transmembrane</keyword>
<dbReference type="GeneID" id="27799925"/>
<dbReference type="AlphaFoldDB" id="A0A6J5K1G6"/>
<keyword evidence="1" id="KW-1133">Transmembrane helix</keyword>
<dbReference type="Proteomes" id="UP000494102">
    <property type="component" value="Unassembled WGS sequence"/>
</dbReference>
<feature type="transmembrane region" description="Helical" evidence="1">
    <location>
        <begin position="25"/>
        <end position="55"/>
    </location>
</feature>
<dbReference type="EMBL" id="CADILN010000001">
    <property type="protein sequence ID" value="CAB4047587.1"/>
    <property type="molecule type" value="Genomic_DNA"/>
</dbReference>
<protein>
    <recommendedName>
        <fullName evidence="4">Metal-binding integral membrane protein</fullName>
    </recommendedName>
</protein>
<evidence type="ECO:0000313" key="3">
    <source>
        <dbReference type="Proteomes" id="UP000494102"/>
    </source>
</evidence>